<reference evidence="8" key="2">
    <citation type="submission" date="2016-11" db="EMBL/GenBank/DDBJ databases">
        <authorList>
            <person name="Jaros S."/>
            <person name="Januszkiewicz K."/>
            <person name="Wedrychowicz H."/>
        </authorList>
    </citation>
    <scope>NUCLEOTIDE SEQUENCE [LARGE SCALE GENOMIC DNA]</scope>
    <source>
        <strain evidence="8">UWOS</strain>
    </source>
</reference>
<reference evidence="9 11" key="3">
    <citation type="submission" date="2017-02" db="EMBL/GenBank/DDBJ databases">
        <authorList>
            <person name="Peterson S.W."/>
        </authorList>
    </citation>
    <scope>NUCLEOTIDE SEQUENCE [LARGE SCALE GENOMIC DNA]</scope>
    <source>
        <strain evidence="9 11">ATCC 43854</strain>
    </source>
</reference>
<comment type="subunit">
    <text evidence="6">Part of the 50S ribosomal subunit. Contacts protein L20.</text>
</comment>
<dbReference type="Proteomes" id="UP000184275">
    <property type="component" value="Unassembled WGS sequence"/>
</dbReference>
<dbReference type="EMBL" id="FRAW01000002">
    <property type="protein sequence ID" value="SHK20741.1"/>
    <property type="molecule type" value="Genomic_DNA"/>
</dbReference>
<organism evidence="8 10">
    <name type="scientific">Fibrobacter intestinalis</name>
    <dbReference type="NCBI Taxonomy" id="28122"/>
    <lineage>
        <taxon>Bacteria</taxon>
        <taxon>Pseudomonadati</taxon>
        <taxon>Fibrobacterota</taxon>
        <taxon>Fibrobacteria</taxon>
        <taxon>Fibrobacterales</taxon>
        <taxon>Fibrobacteraceae</taxon>
        <taxon>Fibrobacter</taxon>
    </lineage>
</organism>
<evidence type="ECO:0000256" key="5">
    <source>
        <dbReference type="ARBA" id="ARBA00023274"/>
    </source>
</evidence>
<dbReference type="GO" id="GO:0005840">
    <property type="term" value="C:ribosome"/>
    <property type="evidence" value="ECO:0007669"/>
    <property type="project" value="UniProtKB-KW"/>
</dbReference>
<keyword evidence="2 6" id="KW-0699">rRNA-binding</keyword>
<keyword evidence="4 6" id="KW-0689">Ribosomal protein</keyword>
<reference evidence="10" key="1">
    <citation type="submission" date="2016-11" db="EMBL/GenBank/DDBJ databases">
        <authorList>
            <person name="Varghese N."/>
            <person name="Submissions S."/>
        </authorList>
    </citation>
    <scope>NUCLEOTIDE SEQUENCE [LARGE SCALE GENOMIC DNA]</scope>
    <source>
        <strain evidence="10">UWOS</strain>
    </source>
</reference>
<sequence length="162" mass="17998">MYSIVETGGFQYKVEVGKTYKVPSVDAAVGSSLELKSVLLFSNGKEVKVGTPVLDDASVKVEVLAHDKEDTVIVFKKKRRTRYVRRNGHRQGYTEVLVTELHSGAESEVVDPKIVERNRARVKALAAQKVQNVPLTRKEKIAQGIPKPAKVKKNSIRKSKEA</sequence>
<comment type="similarity">
    <text evidence="1 6 7">Belongs to the bacterial ribosomal protein bL21 family.</text>
</comment>
<dbReference type="RefSeq" id="WP_073302177.1">
    <property type="nucleotide sequence ID" value="NZ_FRAW01000002.1"/>
</dbReference>
<dbReference type="SUPFAM" id="SSF141091">
    <property type="entry name" value="L21p-like"/>
    <property type="match status" value="1"/>
</dbReference>
<name>A0A1M6QKH0_9BACT</name>
<evidence type="ECO:0000256" key="6">
    <source>
        <dbReference type="HAMAP-Rule" id="MF_01363"/>
    </source>
</evidence>
<accession>A0A1T4M4Y1</accession>
<evidence type="ECO:0000256" key="2">
    <source>
        <dbReference type="ARBA" id="ARBA00022730"/>
    </source>
</evidence>
<dbReference type="PANTHER" id="PTHR21349:SF0">
    <property type="entry name" value="LARGE RIBOSOMAL SUBUNIT PROTEIN BL21M"/>
    <property type="match status" value="1"/>
</dbReference>
<dbReference type="PROSITE" id="PS01169">
    <property type="entry name" value="RIBOSOMAL_L21"/>
    <property type="match status" value="1"/>
</dbReference>
<proteinExistence type="inferred from homology"/>
<dbReference type="InterPro" id="IPR018258">
    <property type="entry name" value="Ribosomal_bL21_CS"/>
</dbReference>
<evidence type="ECO:0000313" key="10">
    <source>
        <dbReference type="Proteomes" id="UP000184275"/>
    </source>
</evidence>
<dbReference type="AlphaFoldDB" id="A0A1M6QKH0"/>
<keyword evidence="3 6" id="KW-0694">RNA-binding</keyword>
<evidence type="ECO:0000313" key="11">
    <source>
        <dbReference type="Proteomes" id="UP000190449"/>
    </source>
</evidence>
<dbReference type="HAMAP" id="MF_01363">
    <property type="entry name" value="Ribosomal_bL21"/>
    <property type="match status" value="1"/>
</dbReference>
<gene>
    <name evidence="6" type="primary">rplU</name>
    <name evidence="9" type="ORF">SAMN02745108_01131</name>
    <name evidence="8" type="ORF">SAMN05720469_102138</name>
</gene>
<dbReference type="NCBIfam" id="TIGR00061">
    <property type="entry name" value="L21"/>
    <property type="match status" value="1"/>
</dbReference>
<dbReference type="GO" id="GO:1990904">
    <property type="term" value="C:ribonucleoprotein complex"/>
    <property type="evidence" value="ECO:0007669"/>
    <property type="project" value="UniProtKB-KW"/>
</dbReference>
<accession>A0A1M6QKH0</accession>
<comment type="function">
    <text evidence="6 7">This protein binds to 23S rRNA in the presence of protein L20.</text>
</comment>
<dbReference type="STRING" id="28122.SAMN02745108_01131"/>
<evidence type="ECO:0000256" key="4">
    <source>
        <dbReference type="ARBA" id="ARBA00022980"/>
    </source>
</evidence>
<keyword evidence="5 6" id="KW-0687">Ribonucleoprotein</keyword>
<dbReference type="InterPro" id="IPR028909">
    <property type="entry name" value="bL21-like"/>
</dbReference>
<keyword evidence="10" id="KW-1185">Reference proteome</keyword>
<evidence type="ECO:0000313" key="9">
    <source>
        <dbReference type="EMBL" id="SJZ61982.1"/>
    </source>
</evidence>
<dbReference type="Proteomes" id="UP000190449">
    <property type="component" value="Unassembled WGS sequence"/>
</dbReference>
<dbReference type="GO" id="GO:0005737">
    <property type="term" value="C:cytoplasm"/>
    <property type="evidence" value="ECO:0007669"/>
    <property type="project" value="UniProtKB-ARBA"/>
</dbReference>
<evidence type="ECO:0000256" key="1">
    <source>
        <dbReference type="ARBA" id="ARBA00008563"/>
    </source>
</evidence>
<dbReference type="InterPro" id="IPR001787">
    <property type="entry name" value="Ribosomal_bL21"/>
</dbReference>
<protein>
    <recommendedName>
        <fullName evidence="6">Large ribosomal subunit protein bL21</fullName>
    </recommendedName>
</protein>
<dbReference type="InterPro" id="IPR036164">
    <property type="entry name" value="bL21-like_sf"/>
</dbReference>
<dbReference type="Pfam" id="PF00829">
    <property type="entry name" value="Ribosomal_L21p"/>
    <property type="match status" value="1"/>
</dbReference>
<dbReference type="PANTHER" id="PTHR21349">
    <property type="entry name" value="50S RIBOSOMAL PROTEIN L21"/>
    <property type="match status" value="1"/>
</dbReference>
<dbReference type="GO" id="GO:0006412">
    <property type="term" value="P:translation"/>
    <property type="evidence" value="ECO:0007669"/>
    <property type="project" value="UniProtKB-UniRule"/>
</dbReference>
<dbReference type="GO" id="GO:0019843">
    <property type="term" value="F:rRNA binding"/>
    <property type="evidence" value="ECO:0007669"/>
    <property type="project" value="UniProtKB-UniRule"/>
</dbReference>
<evidence type="ECO:0000313" key="8">
    <source>
        <dbReference type="EMBL" id="SHK20741.1"/>
    </source>
</evidence>
<dbReference type="EMBL" id="FUWU01000015">
    <property type="protein sequence ID" value="SJZ61982.1"/>
    <property type="molecule type" value="Genomic_DNA"/>
</dbReference>
<dbReference type="GO" id="GO:0003735">
    <property type="term" value="F:structural constituent of ribosome"/>
    <property type="evidence" value="ECO:0007669"/>
    <property type="project" value="InterPro"/>
</dbReference>
<evidence type="ECO:0000256" key="7">
    <source>
        <dbReference type="RuleBase" id="RU000562"/>
    </source>
</evidence>
<evidence type="ECO:0000256" key="3">
    <source>
        <dbReference type="ARBA" id="ARBA00022884"/>
    </source>
</evidence>